<feature type="transmembrane region" description="Helical" evidence="1">
    <location>
        <begin position="56"/>
        <end position="74"/>
    </location>
</feature>
<reference evidence="2" key="2">
    <citation type="submission" date="2020-09" db="EMBL/GenBank/DDBJ databases">
        <authorList>
            <person name="Sun Q."/>
            <person name="Kim S."/>
        </authorList>
    </citation>
    <scope>NUCLEOTIDE SEQUENCE</scope>
    <source>
        <strain evidence="2">KCTC 23077</strain>
    </source>
</reference>
<evidence type="ECO:0000313" key="3">
    <source>
        <dbReference type="Proteomes" id="UP000646426"/>
    </source>
</evidence>
<dbReference type="Proteomes" id="UP000646426">
    <property type="component" value="Unassembled WGS sequence"/>
</dbReference>
<protein>
    <recommendedName>
        <fullName evidence="4">3-oxoacyl-ACP synthase</fullName>
    </recommendedName>
</protein>
<name>A0A918T0N9_9GAMM</name>
<proteinExistence type="predicted"/>
<comment type="caution">
    <text evidence="2">The sequence shown here is derived from an EMBL/GenBank/DDBJ whole genome shotgun (WGS) entry which is preliminary data.</text>
</comment>
<keyword evidence="1" id="KW-1133">Transmembrane helix</keyword>
<keyword evidence="1" id="KW-0472">Membrane</keyword>
<keyword evidence="3" id="KW-1185">Reference proteome</keyword>
<evidence type="ECO:0008006" key="4">
    <source>
        <dbReference type="Google" id="ProtNLM"/>
    </source>
</evidence>
<dbReference type="EMBL" id="BMYD01000003">
    <property type="protein sequence ID" value="GHA82121.1"/>
    <property type="molecule type" value="Genomic_DNA"/>
</dbReference>
<evidence type="ECO:0000313" key="2">
    <source>
        <dbReference type="EMBL" id="GHA82121.1"/>
    </source>
</evidence>
<reference evidence="2" key="1">
    <citation type="journal article" date="2014" name="Int. J. Syst. Evol. Microbiol.">
        <title>Complete genome sequence of Corynebacterium casei LMG S-19264T (=DSM 44701T), isolated from a smear-ripened cheese.</title>
        <authorList>
            <consortium name="US DOE Joint Genome Institute (JGI-PGF)"/>
            <person name="Walter F."/>
            <person name="Albersmeier A."/>
            <person name="Kalinowski J."/>
            <person name="Ruckert C."/>
        </authorList>
    </citation>
    <scope>NUCLEOTIDE SEQUENCE</scope>
    <source>
        <strain evidence="2">KCTC 23077</strain>
    </source>
</reference>
<accession>A0A918T0N9</accession>
<feature type="transmembrane region" description="Helical" evidence="1">
    <location>
        <begin position="22"/>
        <end position="44"/>
    </location>
</feature>
<organism evidence="2 3">
    <name type="scientific">Cognatilysobacter bugurensis</name>
    <dbReference type="NCBI Taxonomy" id="543356"/>
    <lineage>
        <taxon>Bacteria</taxon>
        <taxon>Pseudomonadati</taxon>
        <taxon>Pseudomonadota</taxon>
        <taxon>Gammaproteobacteria</taxon>
        <taxon>Lysobacterales</taxon>
        <taxon>Lysobacteraceae</taxon>
        <taxon>Cognatilysobacter</taxon>
    </lineage>
</organism>
<keyword evidence="1" id="KW-0812">Transmembrane</keyword>
<dbReference type="AlphaFoldDB" id="A0A918T0N9"/>
<dbReference type="RefSeq" id="WP_189456065.1">
    <property type="nucleotide sequence ID" value="NZ_BMYD01000003.1"/>
</dbReference>
<gene>
    <name evidence="2" type="ORF">GCM10007067_20060</name>
</gene>
<sequence length="507" mass="52279">MSAVQTANPGVDLAAADRPSPWWKWLLAALLLTGLVWATVIFVWQVNRTDPGARDLLLWLVALPMGLIAGAHLLRSGLRGRSVRAAEIAPAGVDAVAATDGLDAPPRALPLLAHALSCRAGVDADDAIAQLRTAPRPGLHPSLRDRYGLPVFAAPVDGLDVDAATAALHDAGAEDLGGWDEEIARAWALLEPVLDALLLADVAAQALPDDETPADASALPGYVYAHSRSVRAAPHQAGPQLQIHVLLPARWPSHARDIASDAVRGRAQAMGHAADALELNVVPLSHAREVWSLLDRLSLELHAAPRADRHLVLATDSLVGALSVEALEHAGRLFGSAQPEGRIPGEAAAGLLLGAARTPDVPDVAPLQVHRAIVDPASREDRSTRAAVRAAGDVCARALAVARQPADAVRALVSDADQRPSRSIEAAGTLVAQLPELEPDLHGLHLGVACGDVGLAAPLALLALAAAQAAQAQAPVLALSIADDACRAALAITPFPTAAATATAAAA</sequence>
<evidence type="ECO:0000256" key="1">
    <source>
        <dbReference type="SAM" id="Phobius"/>
    </source>
</evidence>